<dbReference type="Proteomes" id="UP000551327">
    <property type="component" value="Unassembled WGS sequence"/>
</dbReference>
<dbReference type="SUPFAM" id="SSF56935">
    <property type="entry name" value="Porins"/>
    <property type="match status" value="1"/>
</dbReference>
<evidence type="ECO:0000313" key="1">
    <source>
        <dbReference type="EMBL" id="MBC2668146.1"/>
    </source>
</evidence>
<protein>
    <submittedName>
        <fullName evidence="1">Uncharacterized protein</fullName>
    </submittedName>
</protein>
<accession>A0A7X1FWC2</accession>
<comment type="caution">
    <text evidence="1">The sequence shown here is derived from an EMBL/GenBank/DDBJ whole genome shotgun (WGS) entry which is preliminary data.</text>
</comment>
<keyword evidence="2" id="KW-1185">Reference proteome</keyword>
<evidence type="ECO:0000313" key="2">
    <source>
        <dbReference type="Proteomes" id="UP000551327"/>
    </source>
</evidence>
<proteinExistence type="predicted"/>
<reference evidence="1 2" key="1">
    <citation type="submission" date="2020-08" db="EMBL/GenBank/DDBJ databases">
        <title>The genome sequence of type strain Novosphingobium piscinae KCTC 42194.</title>
        <authorList>
            <person name="Liu Y."/>
        </authorList>
    </citation>
    <scope>NUCLEOTIDE SEQUENCE [LARGE SCALE GENOMIC DNA]</scope>
    <source>
        <strain evidence="1 2">KCTC 42194</strain>
    </source>
</reference>
<sequence>MVLVPSVLVAASPALAETQAGVGIGAEVLADSRPFLVENREADVAGSIRATPFLRTSSGRTTFRVDADLMARRFSKASNGSETSANAGGELIYRPSSYVNMFASGRFSSVLNGIGFGNVALPSPDTALPPITGPLPDVSLIGNRVRTETATANLGMSARLSPLDELTVTATGSQSKASALIGRDFSFVNLGLSYSRTLSTRLAVTANVTYGRSNFLRTPLGDGSIVSPTLGIRLTLSPRLTINASGGVTFTESDLGLAGKVRTTQLAGTLNFCRLEERGSLCLSAARTAQPTVLGGIQTLSSVAISYTKRLAERDNFRLNLAYNGNSAGMNGPLAVPSSQLYNASATWAHSINRRLSFDLTPSYARIHNFGRSFDNVRLLGSLRYSFGAIL</sequence>
<dbReference type="RefSeq" id="WP_185678027.1">
    <property type="nucleotide sequence ID" value="NZ_JACLAX010000002.1"/>
</dbReference>
<dbReference type="EMBL" id="JACLAX010000002">
    <property type="protein sequence ID" value="MBC2668146.1"/>
    <property type="molecule type" value="Genomic_DNA"/>
</dbReference>
<gene>
    <name evidence="1" type="ORF">H7F53_03180</name>
</gene>
<name>A0A7X1FWC2_9SPHN</name>
<dbReference type="AlphaFoldDB" id="A0A7X1FWC2"/>
<organism evidence="1 2">
    <name type="scientific">Novosphingobium piscinae</name>
    <dbReference type="NCBI Taxonomy" id="1507448"/>
    <lineage>
        <taxon>Bacteria</taxon>
        <taxon>Pseudomonadati</taxon>
        <taxon>Pseudomonadota</taxon>
        <taxon>Alphaproteobacteria</taxon>
        <taxon>Sphingomonadales</taxon>
        <taxon>Sphingomonadaceae</taxon>
        <taxon>Novosphingobium</taxon>
    </lineage>
</organism>